<dbReference type="AlphaFoldDB" id="A0A0R3TG68"/>
<dbReference type="WBParaSite" id="HNAJ_0000605901-mRNA-1">
    <property type="protein sequence ID" value="HNAJ_0000605901-mRNA-1"/>
    <property type="gene ID" value="HNAJ_0000605901"/>
</dbReference>
<proteinExistence type="predicted"/>
<organism evidence="1">
    <name type="scientific">Rodentolepis nana</name>
    <name type="common">Dwarf tapeworm</name>
    <name type="synonym">Hymenolepis nana</name>
    <dbReference type="NCBI Taxonomy" id="102285"/>
    <lineage>
        <taxon>Eukaryota</taxon>
        <taxon>Metazoa</taxon>
        <taxon>Spiralia</taxon>
        <taxon>Lophotrochozoa</taxon>
        <taxon>Platyhelminthes</taxon>
        <taxon>Cestoda</taxon>
        <taxon>Eucestoda</taxon>
        <taxon>Cyclophyllidea</taxon>
        <taxon>Hymenolepididae</taxon>
        <taxon>Rodentolepis</taxon>
    </lineage>
</organism>
<accession>A0A0R3TG68</accession>
<reference evidence="1" key="1">
    <citation type="submission" date="2017-02" db="UniProtKB">
        <authorList>
            <consortium name="WormBaseParasite"/>
        </authorList>
    </citation>
    <scope>IDENTIFICATION</scope>
</reference>
<name>A0A0R3TG68_RODNA</name>
<evidence type="ECO:0000313" key="1">
    <source>
        <dbReference type="WBParaSite" id="HNAJ_0000605901-mRNA-1"/>
    </source>
</evidence>
<protein>
    <submittedName>
        <fullName evidence="1">DUF1330 domain-containing protein</fullName>
    </submittedName>
</protein>
<sequence>LSILIIPAPRSYFIVFVREGDKARYSDLCTSITGLSAIPQVETAESASASESTPADGRVFIRCSE</sequence>